<name>A0A9W7EFV4_9STRA</name>
<proteinExistence type="predicted"/>
<organism evidence="2 3">
    <name type="scientific">Triparma retinervis</name>
    <dbReference type="NCBI Taxonomy" id="2557542"/>
    <lineage>
        <taxon>Eukaryota</taxon>
        <taxon>Sar</taxon>
        <taxon>Stramenopiles</taxon>
        <taxon>Ochrophyta</taxon>
        <taxon>Bolidophyceae</taxon>
        <taxon>Parmales</taxon>
        <taxon>Triparmaceae</taxon>
        <taxon>Triparma</taxon>
    </lineage>
</organism>
<protein>
    <submittedName>
        <fullName evidence="2">Uncharacterized protein</fullName>
    </submittedName>
</protein>
<dbReference type="InterPro" id="IPR036770">
    <property type="entry name" value="Ankyrin_rpt-contain_sf"/>
</dbReference>
<evidence type="ECO:0000256" key="1">
    <source>
        <dbReference type="SAM" id="MobiDB-lite"/>
    </source>
</evidence>
<dbReference type="Pfam" id="PF12796">
    <property type="entry name" value="Ank_2"/>
    <property type="match status" value="1"/>
</dbReference>
<feature type="region of interest" description="Disordered" evidence="1">
    <location>
        <begin position="147"/>
        <end position="205"/>
    </location>
</feature>
<dbReference type="AlphaFoldDB" id="A0A9W7EFV4"/>
<keyword evidence="3" id="KW-1185">Reference proteome</keyword>
<evidence type="ECO:0000313" key="2">
    <source>
        <dbReference type="EMBL" id="GMH77343.1"/>
    </source>
</evidence>
<sequence length="217" mass="24305">MGNVCTQVAEPTELCLLIDSENWSGALAYLNEASTSEVFYEDPDDDGRTALMKTIIKGGPESLIHAIINRSQYDTRSVLEVIDDYDRTALHYAAMFTKSLSVINMLIDRDEDCLLMETKTGSTPLDLAKERIEWGEGAPKEGILIALGHVPAPPPKPVEVDEKKEGKDGDKEESKDERRPSRRPSLKNDNFVERGEEGKDTEKLTGKKKKKRFFGLF</sequence>
<feature type="compositionally biased region" description="Basic and acidic residues" evidence="1">
    <location>
        <begin position="190"/>
        <end position="205"/>
    </location>
</feature>
<reference evidence="2" key="1">
    <citation type="submission" date="2022-07" db="EMBL/GenBank/DDBJ databases">
        <title>Genome analysis of Parmales, a sister group of diatoms, reveals the evolutionary specialization of diatoms from phago-mixotrophs to photoautotrophs.</title>
        <authorList>
            <person name="Ban H."/>
            <person name="Sato S."/>
            <person name="Yoshikawa S."/>
            <person name="Kazumasa Y."/>
            <person name="Nakamura Y."/>
            <person name="Ichinomiya M."/>
            <person name="Saitoh K."/>
            <person name="Sato N."/>
            <person name="Blanc-Mathieu R."/>
            <person name="Endo H."/>
            <person name="Kuwata A."/>
            <person name="Ogata H."/>
        </authorList>
    </citation>
    <scope>NUCLEOTIDE SEQUENCE</scope>
</reference>
<gene>
    <name evidence="2" type="ORF">TrRE_jg4439</name>
</gene>
<dbReference type="OrthoDB" id="432281at2759"/>
<comment type="caution">
    <text evidence="2">The sequence shown here is derived from an EMBL/GenBank/DDBJ whole genome shotgun (WGS) entry which is preliminary data.</text>
</comment>
<feature type="compositionally biased region" description="Basic and acidic residues" evidence="1">
    <location>
        <begin position="158"/>
        <end position="179"/>
    </location>
</feature>
<accession>A0A9W7EFV4</accession>
<evidence type="ECO:0000313" key="3">
    <source>
        <dbReference type="Proteomes" id="UP001165082"/>
    </source>
</evidence>
<dbReference type="Gene3D" id="1.25.40.20">
    <property type="entry name" value="Ankyrin repeat-containing domain"/>
    <property type="match status" value="1"/>
</dbReference>
<dbReference type="InterPro" id="IPR002110">
    <property type="entry name" value="Ankyrin_rpt"/>
</dbReference>
<dbReference type="SUPFAM" id="SSF48403">
    <property type="entry name" value="Ankyrin repeat"/>
    <property type="match status" value="1"/>
</dbReference>
<dbReference type="Proteomes" id="UP001165082">
    <property type="component" value="Unassembled WGS sequence"/>
</dbReference>
<dbReference type="SMART" id="SM00248">
    <property type="entry name" value="ANK"/>
    <property type="match status" value="2"/>
</dbReference>
<dbReference type="EMBL" id="BRXZ01001723">
    <property type="protein sequence ID" value="GMH77343.1"/>
    <property type="molecule type" value="Genomic_DNA"/>
</dbReference>